<dbReference type="SUPFAM" id="SSF51735">
    <property type="entry name" value="NAD(P)-binding Rossmann-fold domains"/>
    <property type="match status" value="1"/>
</dbReference>
<dbReference type="STRING" id="1123380.SAMN02745199_0025"/>
<name>A0A1M5QM26_9BACT</name>
<feature type="domain" description="DUF2520" evidence="1">
    <location>
        <begin position="126"/>
        <end position="245"/>
    </location>
</feature>
<dbReference type="Gene3D" id="3.40.50.720">
    <property type="entry name" value="NAD(P)-binding Rossmann-like Domain"/>
    <property type="match status" value="1"/>
</dbReference>
<dbReference type="OrthoDB" id="9810755at2"/>
<organism evidence="2 3">
    <name type="scientific">Thermosipho atlanticus DSM 15807</name>
    <dbReference type="NCBI Taxonomy" id="1123380"/>
    <lineage>
        <taxon>Bacteria</taxon>
        <taxon>Thermotogati</taxon>
        <taxon>Thermotogota</taxon>
        <taxon>Thermotogae</taxon>
        <taxon>Thermotogales</taxon>
        <taxon>Fervidobacteriaceae</taxon>
        <taxon>Thermosipho</taxon>
    </lineage>
</organism>
<dbReference type="InterPro" id="IPR018931">
    <property type="entry name" value="DUF2520"/>
</dbReference>
<accession>A0A1M5QM26</accession>
<dbReference type="EMBL" id="FQXN01000001">
    <property type="protein sequence ID" value="SHH15175.1"/>
    <property type="molecule type" value="Genomic_DNA"/>
</dbReference>
<dbReference type="AlphaFoldDB" id="A0A1M5QM26"/>
<reference evidence="3" key="1">
    <citation type="submission" date="2016-11" db="EMBL/GenBank/DDBJ databases">
        <authorList>
            <person name="Varghese N."/>
            <person name="Submissions S."/>
        </authorList>
    </citation>
    <scope>NUCLEOTIDE SEQUENCE [LARGE SCALE GENOMIC DNA]</scope>
    <source>
        <strain evidence="3">DSM 15807</strain>
    </source>
</reference>
<gene>
    <name evidence="2" type="ORF">SAMN02745199_0025</name>
</gene>
<dbReference type="Proteomes" id="UP000242592">
    <property type="component" value="Unassembled WGS sequence"/>
</dbReference>
<protein>
    <submittedName>
        <fullName evidence="2">Predicted oxidoreductase, contains short-chain dehydrogenase (SDR) and DUF2520 domains</fullName>
    </submittedName>
</protein>
<dbReference type="PANTHER" id="PTHR40459:SF1">
    <property type="entry name" value="CONSERVED HYPOTHETICAL ALANINE AND LEUCINE RICH PROTEIN"/>
    <property type="match status" value="1"/>
</dbReference>
<dbReference type="InterPro" id="IPR037108">
    <property type="entry name" value="TM1727-like_C_sf"/>
</dbReference>
<evidence type="ECO:0000313" key="3">
    <source>
        <dbReference type="Proteomes" id="UP000242592"/>
    </source>
</evidence>
<proteinExistence type="predicted"/>
<sequence>MLINVAGVGKVTSALLFNLKDKVEIGYVLSRNKRKAEKLCEEMGQGTPVDYNDSFKFEGILFVGYPDSILPEASSILKKYVNEKTIEVIHFSGYFSSNIFPTNWNPASVHPNCPVLGKETNLKNVVFGIEGNLEVAKKIVSLLGGEYFIIPPESKTYYHLAAVLISNFSLALAYLSEKLYEQGKISKEKFSRVVESLLNNMVENIKKNGTVESITGPIARKDYNIVRKERELFCKTFPEYCGLYDKFIHIILSMKEKK</sequence>
<keyword evidence="3" id="KW-1185">Reference proteome</keyword>
<dbReference type="InterPro" id="IPR008927">
    <property type="entry name" value="6-PGluconate_DH-like_C_sf"/>
</dbReference>
<dbReference type="RefSeq" id="WP_073070796.1">
    <property type="nucleotide sequence ID" value="NZ_FQXN01000001.1"/>
</dbReference>
<dbReference type="PANTHER" id="PTHR40459">
    <property type="entry name" value="CONSERVED HYPOTHETICAL ALANINE AND LEUCINE RICH PROTEIN"/>
    <property type="match status" value="1"/>
</dbReference>
<evidence type="ECO:0000313" key="2">
    <source>
        <dbReference type="EMBL" id="SHH15175.1"/>
    </source>
</evidence>
<dbReference type="Pfam" id="PF10728">
    <property type="entry name" value="DUF2520"/>
    <property type="match status" value="1"/>
</dbReference>
<dbReference type="SUPFAM" id="SSF48179">
    <property type="entry name" value="6-phosphogluconate dehydrogenase C-terminal domain-like"/>
    <property type="match status" value="1"/>
</dbReference>
<dbReference type="InterPro" id="IPR036291">
    <property type="entry name" value="NAD(P)-bd_dom_sf"/>
</dbReference>
<dbReference type="Gene3D" id="1.10.1040.20">
    <property type="entry name" value="ProC-like, C-terminal domain"/>
    <property type="match status" value="1"/>
</dbReference>
<evidence type="ECO:0000259" key="1">
    <source>
        <dbReference type="Pfam" id="PF10728"/>
    </source>
</evidence>